<accession>A0A934Q2W2</accession>
<organism evidence="8 9">
    <name type="scientific">Ramlibacter algicola</name>
    <dbReference type="NCBI Taxonomy" id="2795217"/>
    <lineage>
        <taxon>Bacteria</taxon>
        <taxon>Pseudomonadati</taxon>
        <taxon>Pseudomonadota</taxon>
        <taxon>Betaproteobacteria</taxon>
        <taxon>Burkholderiales</taxon>
        <taxon>Comamonadaceae</taxon>
        <taxon>Ramlibacter</taxon>
    </lineage>
</organism>
<comment type="similarity">
    <text evidence="2">Belongs to the chromate ion transporter (CHR) (TC 2.A.51) family.</text>
</comment>
<keyword evidence="6 7" id="KW-0472">Membrane</keyword>
<dbReference type="Pfam" id="PF02417">
    <property type="entry name" value="Chromate_transp"/>
    <property type="match status" value="1"/>
</dbReference>
<feature type="transmembrane region" description="Helical" evidence="7">
    <location>
        <begin position="20"/>
        <end position="39"/>
    </location>
</feature>
<evidence type="ECO:0000256" key="5">
    <source>
        <dbReference type="ARBA" id="ARBA00022989"/>
    </source>
</evidence>
<feature type="transmembrane region" description="Helical" evidence="7">
    <location>
        <begin position="82"/>
        <end position="109"/>
    </location>
</feature>
<dbReference type="Proteomes" id="UP000617041">
    <property type="component" value="Unassembled WGS sequence"/>
</dbReference>
<evidence type="ECO:0000256" key="7">
    <source>
        <dbReference type="SAM" id="Phobius"/>
    </source>
</evidence>
<dbReference type="GO" id="GO:0005886">
    <property type="term" value="C:plasma membrane"/>
    <property type="evidence" value="ECO:0007669"/>
    <property type="project" value="UniProtKB-SubCell"/>
</dbReference>
<dbReference type="EMBL" id="JAEDAO010000001">
    <property type="protein sequence ID" value="MBK0393252.1"/>
    <property type="molecule type" value="Genomic_DNA"/>
</dbReference>
<keyword evidence="3" id="KW-1003">Cell membrane</keyword>
<evidence type="ECO:0000256" key="4">
    <source>
        <dbReference type="ARBA" id="ARBA00022692"/>
    </source>
</evidence>
<name>A0A934Q2W2_9BURK</name>
<feature type="transmembrane region" description="Helical" evidence="7">
    <location>
        <begin position="148"/>
        <end position="166"/>
    </location>
</feature>
<dbReference type="GO" id="GO:0015109">
    <property type="term" value="F:chromate transmembrane transporter activity"/>
    <property type="evidence" value="ECO:0007669"/>
    <property type="project" value="InterPro"/>
</dbReference>
<gene>
    <name evidence="8" type="ORF">I8E28_11680</name>
</gene>
<comment type="subcellular location">
    <subcellularLocation>
        <location evidence="1">Cell membrane</location>
        <topology evidence="1">Multi-pass membrane protein</topology>
    </subcellularLocation>
</comment>
<evidence type="ECO:0000256" key="3">
    <source>
        <dbReference type="ARBA" id="ARBA00022475"/>
    </source>
</evidence>
<feature type="transmembrane region" description="Helical" evidence="7">
    <location>
        <begin position="121"/>
        <end position="141"/>
    </location>
</feature>
<evidence type="ECO:0000256" key="1">
    <source>
        <dbReference type="ARBA" id="ARBA00004651"/>
    </source>
</evidence>
<dbReference type="InterPro" id="IPR003370">
    <property type="entry name" value="Chromate_transpt"/>
</dbReference>
<keyword evidence="4 7" id="KW-0812">Transmembrane</keyword>
<evidence type="ECO:0000313" key="8">
    <source>
        <dbReference type="EMBL" id="MBK0393252.1"/>
    </source>
</evidence>
<evidence type="ECO:0000313" key="9">
    <source>
        <dbReference type="Proteomes" id="UP000617041"/>
    </source>
</evidence>
<proteinExistence type="inferred from homology"/>
<dbReference type="AlphaFoldDB" id="A0A934Q2W2"/>
<dbReference type="PANTHER" id="PTHR43663:SF1">
    <property type="entry name" value="CHROMATE TRANSPORTER"/>
    <property type="match status" value="1"/>
</dbReference>
<keyword evidence="5 7" id="KW-1133">Transmembrane helix</keyword>
<sequence>MTPPPEAAPDRSQPRSLADLYISFTLLALQGFGGVLAVVQRELVERKRWMTREEFVEEWAVAQIMPGPNVVNLSMMIGSRYFGLPGAMAALAGMLSAPLVVVLLLGFTYTSFAGVPQLAGALRGMGAVAAGLITATGLKLLPAMRSHPLGPVACLLLAAATFAGVALLRLPLAWVLLVLGTIACWLTWHRLGGARP</sequence>
<protein>
    <submittedName>
        <fullName evidence="8">Chromate transporter</fullName>
    </submittedName>
</protein>
<keyword evidence="9" id="KW-1185">Reference proteome</keyword>
<dbReference type="PANTHER" id="PTHR43663">
    <property type="entry name" value="CHROMATE TRANSPORT PROTEIN-RELATED"/>
    <property type="match status" value="1"/>
</dbReference>
<dbReference type="RefSeq" id="WP_200788231.1">
    <property type="nucleotide sequence ID" value="NZ_JAEDAO010000001.1"/>
</dbReference>
<reference evidence="8" key="1">
    <citation type="submission" date="2020-12" db="EMBL/GenBank/DDBJ databases">
        <title>Ramlibacter sp. nov., isolated from a freshwater alga, Cryptomonas.</title>
        <authorList>
            <person name="Kim H.M."/>
            <person name="Jeon C.O."/>
        </authorList>
    </citation>
    <scope>NUCLEOTIDE SEQUENCE</scope>
    <source>
        <strain evidence="8">CrO1</strain>
    </source>
</reference>
<dbReference type="InterPro" id="IPR052518">
    <property type="entry name" value="CHR_Transporter"/>
</dbReference>
<evidence type="ECO:0000256" key="6">
    <source>
        <dbReference type="ARBA" id="ARBA00023136"/>
    </source>
</evidence>
<feature type="transmembrane region" description="Helical" evidence="7">
    <location>
        <begin position="172"/>
        <end position="188"/>
    </location>
</feature>
<comment type="caution">
    <text evidence="8">The sequence shown here is derived from an EMBL/GenBank/DDBJ whole genome shotgun (WGS) entry which is preliminary data.</text>
</comment>
<evidence type="ECO:0000256" key="2">
    <source>
        <dbReference type="ARBA" id="ARBA00005262"/>
    </source>
</evidence>